<dbReference type="PANTHER" id="PTHR33116:SF84">
    <property type="entry name" value="RNA-DIRECTED DNA POLYMERASE"/>
    <property type="match status" value="1"/>
</dbReference>
<dbReference type="EMBL" id="JAWPEI010000005">
    <property type="protein sequence ID" value="KAK4727170.1"/>
    <property type="molecule type" value="Genomic_DNA"/>
</dbReference>
<dbReference type="Pfam" id="PF13966">
    <property type="entry name" value="zf-RVT"/>
    <property type="match status" value="1"/>
</dbReference>
<proteinExistence type="predicted"/>
<keyword evidence="3" id="KW-1185">Reference proteome</keyword>
<feature type="domain" description="Reverse transcriptase zinc-binding" evidence="1">
    <location>
        <begin position="28"/>
        <end position="110"/>
    </location>
</feature>
<evidence type="ECO:0000259" key="1">
    <source>
        <dbReference type="Pfam" id="PF13966"/>
    </source>
</evidence>
<sequence>MVQRILKIHKYFQEVGYNEQDLINMNKYSIKEVYRKMRGDMDRVDWRKLVWANFKAPKWLFIMYIALNRRLLTRDRLAQWGLADEVTCPLCQVSDEDIDHLFFQCYYARSIRRQNLNWQEEVRWAMRNMRGKNSMMQVYKMTLAGALYCLWIKRNCRIFLKKQRPPESIIRQVIQEVHGRGSQQPRLASRLKELNVYP</sequence>
<protein>
    <recommendedName>
        <fullName evidence="1">Reverse transcriptase zinc-binding domain-containing protein</fullName>
    </recommendedName>
</protein>
<dbReference type="Proteomes" id="UP001311915">
    <property type="component" value="Unassembled WGS sequence"/>
</dbReference>
<name>A0AAV9LQT7_9SOLN</name>
<accession>A0AAV9LQT7</accession>
<organism evidence="2 3">
    <name type="scientific">Solanum pinnatisectum</name>
    <name type="common">tansyleaf nightshade</name>
    <dbReference type="NCBI Taxonomy" id="50273"/>
    <lineage>
        <taxon>Eukaryota</taxon>
        <taxon>Viridiplantae</taxon>
        <taxon>Streptophyta</taxon>
        <taxon>Embryophyta</taxon>
        <taxon>Tracheophyta</taxon>
        <taxon>Spermatophyta</taxon>
        <taxon>Magnoliopsida</taxon>
        <taxon>eudicotyledons</taxon>
        <taxon>Gunneridae</taxon>
        <taxon>Pentapetalae</taxon>
        <taxon>asterids</taxon>
        <taxon>lamiids</taxon>
        <taxon>Solanales</taxon>
        <taxon>Solanaceae</taxon>
        <taxon>Solanoideae</taxon>
        <taxon>Solaneae</taxon>
        <taxon>Solanum</taxon>
    </lineage>
</organism>
<evidence type="ECO:0000313" key="2">
    <source>
        <dbReference type="EMBL" id="KAK4727170.1"/>
    </source>
</evidence>
<dbReference type="PANTHER" id="PTHR33116">
    <property type="entry name" value="REVERSE TRANSCRIPTASE ZINC-BINDING DOMAIN-CONTAINING PROTEIN-RELATED-RELATED"/>
    <property type="match status" value="1"/>
</dbReference>
<comment type="caution">
    <text evidence="2">The sequence shown here is derived from an EMBL/GenBank/DDBJ whole genome shotgun (WGS) entry which is preliminary data.</text>
</comment>
<dbReference type="AlphaFoldDB" id="A0AAV9LQT7"/>
<dbReference type="InterPro" id="IPR026960">
    <property type="entry name" value="RVT-Znf"/>
</dbReference>
<gene>
    <name evidence="2" type="ORF">R3W88_032087</name>
</gene>
<reference evidence="2 3" key="1">
    <citation type="submission" date="2023-10" db="EMBL/GenBank/DDBJ databases">
        <title>Genome-Wide Identification Analysis in wild type Solanum Pinnatisectum Reveals Some Genes Defensing Phytophthora Infestans.</title>
        <authorList>
            <person name="Sun C."/>
        </authorList>
    </citation>
    <scope>NUCLEOTIDE SEQUENCE [LARGE SCALE GENOMIC DNA]</scope>
    <source>
        <strain evidence="2">LQN</strain>
        <tissue evidence="2">Leaf</tissue>
    </source>
</reference>
<evidence type="ECO:0000313" key="3">
    <source>
        <dbReference type="Proteomes" id="UP001311915"/>
    </source>
</evidence>